<name>A0A917W022_9BACL</name>
<accession>A0A917W022</accession>
<evidence type="ECO:0000313" key="1">
    <source>
        <dbReference type="EMBL" id="GGL51896.1"/>
    </source>
</evidence>
<dbReference type="EMBL" id="BMOK01000005">
    <property type="protein sequence ID" value="GGL51896.1"/>
    <property type="molecule type" value="Genomic_DNA"/>
</dbReference>
<evidence type="ECO:0000313" key="2">
    <source>
        <dbReference type="Proteomes" id="UP000654670"/>
    </source>
</evidence>
<keyword evidence="2" id="KW-1185">Reference proteome</keyword>
<dbReference type="InterPro" id="IPR021477">
    <property type="entry name" value="TVIIS_effector_SACOL2603_fam"/>
</dbReference>
<reference evidence="1" key="1">
    <citation type="journal article" date="2014" name="Int. J. Syst. Evol. Microbiol.">
        <title>Complete genome sequence of Corynebacterium casei LMG S-19264T (=DSM 44701T), isolated from a smear-ripened cheese.</title>
        <authorList>
            <consortium name="US DOE Joint Genome Institute (JGI-PGF)"/>
            <person name="Walter F."/>
            <person name="Albersmeier A."/>
            <person name="Kalinowski J."/>
            <person name="Ruckert C."/>
        </authorList>
    </citation>
    <scope>NUCLEOTIDE SEQUENCE</scope>
    <source>
        <strain evidence="1">JCM 15325</strain>
    </source>
</reference>
<dbReference type="NCBIfam" id="TIGR04197">
    <property type="entry name" value="T7SS_SACOL2603"/>
    <property type="match status" value="1"/>
</dbReference>
<dbReference type="RefSeq" id="WP_188802476.1">
    <property type="nucleotide sequence ID" value="NZ_BMOK01000005.1"/>
</dbReference>
<comment type="caution">
    <text evidence="1">The sequence shown here is derived from an EMBL/GenBank/DDBJ whole genome shotgun (WGS) entry which is preliminary data.</text>
</comment>
<gene>
    <name evidence="1" type="ORF">GCM10007968_15050</name>
</gene>
<sequence length="94" mass="10757">MITIEFNARAYFSKVSQLDRAAANLGAGRPVDTNLHETDARSIRELSKAIEQWQRLLRDYQSSLHSEVSKLKKIGDEIEQTDQKLAHYLSARVK</sequence>
<protein>
    <submittedName>
        <fullName evidence="1">Uncharacterized protein</fullName>
    </submittedName>
</protein>
<dbReference type="AlphaFoldDB" id="A0A917W022"/>
<organism evidence="1 2">
    <name type="scientific">Sporolactobacillus putidus</name>
    <dbReference type="NCBI Taxonomy" id="492735"/>
    <lineage>
        <taxon>Bacteria</taxon>
        <taxon>Bacillati</taxon>
        <taxon>Bacillota</taxon>
        <taxon>Bacilli</taxon>
        <taxon>Bacillales</taxon>
        <taxon>Sporolactobacillaceae</taxon>
        <taxon>Sporolactobacillus</taxon>
    </lineage>
</organism>
<reference evidence="1" key="2">
    <citation type="submission" date="2020-09" db="EMBL/GenBank/DDBJ databases">
        <authorList>
            <person name="Sun Q."/>
            <person name="Ohkuma M."/>
        </authorList>
    </citation>
    <scope>NUCLEOTIDE SEQUENCE</scope>
    <source>
        <strain evidence="1">JCM 15325</strain>
    </source>
</reference>
<proteinExistence type="predicted"/>
<dbReference type="Proteomes" id="UP000654670">
    <property type="component" value="Unassembled WGS sequence"/>
</dbReference>